<gene>
    <name evidence="8" type="ORF">FB466_1087</name>
</gene>
<evidence type="ECO:0000256" key="7">
    <source>
        <dbReference type="SAM" id="SignalP"/>
    </source>
</evidence>
<dbReference type="Pfam" id="PF01297">
    <property type="entry name" value="ZnuA"/>
    <property type="match status" value="1"/>
</dbReference>
<dbReference type="EMBL" id="VFPN01000001">
    <property type="protein sequence ID" value="TQM66250.1"/>
    <property type="molecule type" value="Genomic_DNA"/>
</dbReference>
<dbReference type="InterPro" id="IPR006127">
    <property type="entry name" value="ZnuA-like"/>
</dbReference>
<evidence type="ECO:0000313" key="8">
    <source>
        <dbReference type="EMBL" id="TQM66250.1"/>
    </source>
</evidence>
<organism evidence="8 9">
    <name type="scientific">Klugiella xanthotipulae</name>
    <dbReference type="NCBI Taxonomy" id="244735"/>
    <lineage>
        <taxon>Bacteria</taxon>
        <taxon>Bacillati</taxon>
        <taxon>Actinomycetota</taxon>
        <taxon>Actinomycetes</taxon>
        <taxon>Micrococcales</taxon>
        <taxon>Microbacteriaceae</taxon>
        <taxon>Klugiella</taxon>
    </lineage>
</organism>
<keyword evidence="2 5" id="KW-0813">Transport</keyword>
<dbReference type="PRINTS" id="PR00691">
    <property type="entry name" value="ADHESINB"/>
</dbReference>
<dbReference type="GO" id="GO:0007155">
    <property type="term" value="P:cell adhesion"/>
    <property type="evidence" value="ECO:0007669"/>
    <property type="project" value="InterPro"/>
</dbReference>
<evidence type="ECO:0000256" key="2">
    <source>
        <dbReference type="ARBA" id="ARBA00022448"/>
    </source>
</evidence>
<keyword evidence="9" id="KW-1185">Reference proteome</keyword>
<dbReference type="PANTHER" id="PTHR42953:SF1">
    <property type="entry name" value="METAL-BINDING PROTEIN HI_0362-RELATED"/>
    <property type="match status" value="1"/>
</dbReference>
<evidence type="ECO:0000256" key="1">
    <source>
        <dbReference type="ARBA" id="ARBA00004196"/>
    </source>
</evidence>
<keyword evidence="4 7" id="KW-0732">Signal</keyword>
<evidence type="ECO:0000256" key="5">
    <source>
        <dbReference type="RuleBase" id="RU003512"/>
    </source>
</evidence>
<dbReference type="PROSITE" id="PS51257">
    <property type="entry name" value="PROKAR_LIPOPROTEIN"/>
    <property type="match status" value="1"/>
</dbReference>
<feature type="chain" id="PRO_5022153694" evidence="7">
    <location>
        <begin position="24"/>
        <end position="333"/>
    </location>
</feature>
<protein>
    <submittedName>
        <fullName evidence="8">Zinc/manganese transport system substrate-binding protein/manganese/iron transport system substrate-binding protein</fullName>
    </submittedName>
</protein>
<proteinExistence type="inferred from homology"/>
<dbReference type="SUPFAM" id="SSF53807">
    <property type="entry name" value="Helical backbone' metal receptor"/>
    <property type="match status" value="1"/>
</dbReference>
<feature type="signal peptide" evidence="7">
    <location>
        <begin position="1"/>
        <end position="23"/>
    </location>
</feature>
<dbReference type="InterPro" id="IPR050492">
    <property type="entry name" value="Bact_metal-bind_prot9"/>
</dbReference>
<evidence type="ECO:0000256" key="3">
    <source>
        <dbReference type="ARBA" id="ARBA00022723"/>
    </source>
</evidence>
<keyword evidence="3" id="KW-0479">Metal-binding</keyword>
<dbReference type="PANTHER" id="PTHR42953">
    <property type="entry name" value="HIGH-AFFINITY ZINC UPTAKE SYSTEM PROTEIN ZNUA-RELATED"/>
    <property type="match status" value="1"/>
</dbReference>
<evidence type="ECO:0000256" key="4">
    <source>
        <dbReference type="ARBA" id="ARBA00022729"/>
    </source>
</evidence>
<evidence type="ECO:0000256" key="6">
    <source>
        <dbReference type="SAM" id="MobiDB-lite"/>
    </source>
</evidence>
<dbReference type="GO" id="GO:0030313">
    <property type="term" value="C:cell envelope"/>
    <property type="evidence" value="ECO:0007669"/>
    <property type="project" value="UniProtKB-SubCell"/>
</dbReference>
<dbReference type="GO" id="GO:0030001">
    <property type="term" value="P:metal ion transport"/>
    <property type="evidence" value="ECO:0007669"/>
    <property type="project" value="InterPro"/>
</dbReference>
<comment type="similarity">
    <text evidence="5">Belongs to the bacterial solute-binding protein 9 family.</text>
</comment>
<dbReference type="InterPro" id="IPR006129">
    <property type="entry name" value="AdhesinB"/>
</dbReference>
<reference evidence="8 9" key="1">
    <citation type="submission" date="2019-06" db="EMBL/GenBank/DDBJ databases">
        <title>Sequencing the genomes of 1000 actinobacteria strains.</title>
        <authorList>
            <person name="Klenk H.-P."/>
        </authorList>
    </citation>
    <scope>NUCLEOTIDE SEQUENCE [LARGE SCALE GENOMIC DNA]</scope>
    <source>
        <strain evidence="8 9">DSM 18031</strain>
    </source>
</reference>
<accession>A0A543I6Y5</accession>
<comment type="caution">
    <text evidence="8">The sequence shown here is derived from an EMBL/GenBank/DDBJ whole genome shotgun (WGS) entry which is preliminary data.</text>
</comment>
<dbReference type="PRINTS" id="PR00690">
    <property type="entry name" value="ADHESNFAMILY"/>
</dbReference>
<sequence>MKRASLLTALTLTAVLSATGCSATTAPNPSPASSLAVVATTTQVGDFTANVGGDLIALTQLLTPGASAHHFDPTPADLATLADADVLVINGAGLEGFLDSAIEASGFDGITIDSSTGIALSGGEDHAEAAESEGAPERATGEAKGNPHVWTDPALAEKMVITIASGLAKADPAHASAFEANATAYNAKLAELDTWVRTNVNAVPAEKRLVVSNHDAFHYFLDAYDITFVGSIIPSFEDNAEPSAAEIDALVAKITKLGVRAIFSESSVSDKTAAAIAQAAGVTVYSGEDALFGDSLGAAGSGGETYISATIHNATVIMESWGITPTPVPAGLE</sequence>
<dbReference type="Gene3D" id="3.40.50.1980">
    <property type="entry name" value="Nitrogenase molybdenum iron protein domain"/>
    <property type="match status" value="2"/>
</dbReference>
<comment type="subcellular location">
    <subcellularLocation>
        <location evidence="1">Cell envelope</location>
    </subcellularLocation>
</comment>
<dbReference type="GO" id="GO:0046872">
    <property type="term" value="F:metal ion binding"/>
    <property type="evidence" value="ECO:0007669"/>
    <property type="project" value="UniProtKB-KW"/>
</dbReference>
<name>A0A543I6Y5_9MICO</name>
<evidence type="ECO:0000313" key="9">
    <source>
        <dbReference type="Proteomes" id="UP000318331"/>
    </source>
</evidence>
<dbReference type="Proteomes" id="UP000318331">
    <property type="component" value="Unassembled WGS sequence"/>
</dbReference>
<dbReference type="InterPro" id="IPR006128">
    <property type="entry name" value="Lipoprotein_PsaA-like"/>
</dbReference>
<dbReference type="AlphaFoldDB" id="A0A543I6Y5"/>
<feature type="compositionally biased region" description="Basic and acidic residues" evidence="6">
    <location>
        <begin position="123"/>
        <end position="141"/>
    </location>
</feature>
<feature type="region of interest" description="Disordered" evidence="6">
    <location>
        <begin position="121"/>
        <end position="149"/>
    </location>
</feature>